<name>A0AAV6LMY7_9ERIC</name>
<proteinExistence type="predicted"/>
<dbReference type="Proteomes" id="UP000823749">
    <property type="component" value="Chromosome 1"/>
</dbReference>
<dbReference type="EMBL" id="JACTNZ010000001">
    <property type="protein sequence ID" value="KAG5566055.1"/>
    <property type="molecule type" value="Genomic_DNA"/>
</dbReference>
<protein>
    <submittedName>
        <fullName evidence="1">Uncharacterized protein</fullName>
    </submittedName>
</protein>
<organism evidence="1 2">
    <name type="scientific">Rhododendron griersonianum</name>
    <dbReference type="NCBI Taxonomy" id="479676"/>
    <lineage>
        <taxon>Eukaryota</taxon>
        <taxon>Viridiplantae</taxon>
        <taxon>Streptophyta</taxon>
        <taxon>Embryophyta</taxon>
        <taxon>Tracheophyta</taxon>
        <taxon>Spermatophyta</taxon>
        <taxon>Magnoliopsida</taxon>
        <taxon>eudicotyledons</taxon>
        <taxon>Gunneridae</taxon>
        <taxon>Pentapetalae</taxon>
        <taxon>asterids</taxon>
        <taxon>Ericales</taxon>
        <taxon>Ericaceae</taxon>
        <taxon>Ericoideae</taxon>
        <taxon>Rhodoreae</taxon>
        <taxon>Rhododendron</taxon>
    </lineage>
</organism>
<dbReference type="AlphaFoldDB" id="A0AAV6LMY7"/>
<sequence>MSPGGSRDPPGISGIFFFFWGKTFGTETWTKINPTTGDTLSKTYRSCRLRKSTFGRNQSSTDCLVCGNPRSLLCGNPRLGEINLQDFHLESVRKMKRCRQEDALNPRHLDPKSQSSRHLVFSINPWTTSRYYARSLLICKSLSLFTRFV</sequence>
<gene>
    <name evidence="1" type="ORF">RHGRI_001851</name>
</gene>
<accession>A0AAV6LMY7</accession>
<comment type="caution">
    <text evidence="1">The sequence shown here is derived from an EMBL/GenBank/DDBJ whole genome shotgun (WGS) entry which is preliminary data.</text>
</comment>
<reference evidence="1" key="1">
    <citation type="submission" date="2020-08" db="EMBL/GenBank/DDBJ databases">
        <title>Plant Genome Project.</title>
        <authorList>
            <person name="Zhang R.-G."/>
        </authorList>
    </citation>
    <scope>NUCLEOTIDE SEQUENCE</scope>
    <source>
        <strain evidence="1">WSP0</strain>
        <tissue evidence="1">Leaf</tissue>
    </source>
</reference>
<evidence type="ECO:0000313" key="2">
    <source>
        <dbReference type="Proteomes" id="UP000823749"/>
    </source>
</evidence>
<keyword evidence="2" id="KW-1185">Reference proteome</keyword>
<evidence type="ECO:0000313" key="1">
    <source>
        <dbReference type="EMBL" id="KAG5566055.1"/>
    </source>
</evidence>